<proteinExistence type="predicted"/>
<dbReference type="PROSITE" id="PS50902">
    <property type="entry name" value="FLAVODOXIN_LIKE"/>
    <property type="match status" value="1"/>
</dbReference>
<keyword evidence="3" id="KW-1185">Reference proteome</keyword>
<dbReference type="InterPro" id="IPR029039">
    <property type="entry name" value="Flavoprotein-like_sf"/>
</dbReference>
<gene>
    <name evidence="2" type="ORF">GS4_26_00570</name>
</gene>
<reference evidence="2 3" key="1">
    <citation type="submission" date="2013-01" db="EMBL/GenBank/DDBJ databases">
        <title>Whole genome shotgun sequence of Gordonia soli NBRC 108243.</title>
        <authorList>
            <person name="Isaki-Nakamura S."/>
            <person name="Hosoyama A."/>
            <person name="Tsuchikane K."/>
            <person name="Ando Y."/>
            <person name="Baba S."/>
            <person name="Ohji S."/>
            <person name="Hamada M."/>
            <person name="Tamura T."/>
            <person name="Yamazoe A."/>
            <person name="Yamazaki S."/>
            <person name="Fujita N."/>
        </authorList>
    </citation>
    <scope>NUCLEOTIDE SEQUENCE [LARGE SCALE GENOMIC DNA]</scope>
    <source>
        <strain evidence="2 3">NBRC 108243</strain>
    </source>
</reference>
<dbReference type="OrthoDB" id="4564047at2"/>
<comment type="caution">
    <text evidence="2">The sequence shown here is derived from an EMBL/GenBank/DDBJ whole genome shotgun (WGS) entry which is preliminary data.</text>
</comment>
<name>M0QMG3_9ACTN</name>
<dbReference type="RefSeq" id="WP_007622855.1">
    <property type="nucleotide sequence ID" value="NZ_BANX01000026.1"/>
</dbReference>
<dbReference type="STRING" id="1223545.GS4_26_00570"/>
<evidence type="ECO:0000259" key="1">
    <source>
        <dbReference type="PROSITE" id="PS50902"/>
    </source>
</evidence>
<dbReference type="SUPFAM" id="SSF52218">
    <property type="entry name" value="Flavoproteins"/>
    <property type="match status" value="1"/>
</dbReference>
<dbReference type="Gene3D" id="3.40.50.360">
    <property type="match status" value="1"/>
</dbReference>
<dbReference type="InterPro" id="IPR026816">
    <property type="entry name" value="Flavodoxin_dom"/>
</dbReference>
<dbReference type="EMBL" id="BANX01000026">
    <property type="protein sequence ID" value="GAC69609.1"/>
    <property type="molecule type" value="Genomic_DNA"/>
</dbReference>
<accession>M0QMG3</accession>
<dbReference type="AlphaFoldDB" id="M0QMG3"/>
<organism evidence="2 3">
    <name type="scientific">Gordonia soli NBRC 108243</name>
    <dbReference type="NCBI Taxonomy" id="1223545"/>
    <lineage>
        <taxon>Bacteria</taxon>
        <taxon>Bacillati</taxon>
        <taxon>Actinomycetota</taxon>
        <taxon>Actinomycetes</taxon>
        <taxon>Mycobacteriales</taxon>
        <taxon>Gordoniaceae</taxon>
        <taxon>Gordonia</taxon>
    </lineage>
</organism>
<dbReference type="GO" id="GO:0010181">
    <property type="term" value="F:FMN binding"/>
    <property type="evidence" value="ECO:0007669"/>
    <property type="project" value="InterPro"/>
</dbReference>
<feature type="domain" description="Flavodoxin-like" evidence="1">
    <location>
        <begin position="5"/>
        <end position="151"/>
    </location>
</feature>
<evidence type="ECO:0000313" key="2">
    <source>
        <dbReference type="EMBL" id="GAC69609.1"/>
    </source>
</evidence>
<protein>
    <recommendedName>
        <fullName evidence="1">Flavodoxin-like domain-containing protein</fullName>
    </recommendedName>
</protein>
<sequence length="153" mass="16681">MKSIIVTTSRSPHGNTRRIADAIGRSLDAEIVTPTQTSSSYLDDAELVGFGSGIYYMGFDRRLVEFIAALPEKQGRRAFVFATSGLPEPPFRRYTRTIGRALEHKGFEVVDTFVCRGLDTWGPFGAVGGVNKGHPAADDLTEAREFGRRLAGG</sequence>
<dbReference type="eggNOG" id="COG0716">
    <property type="taxonomic scope" value="Bacteria"/>
</dbReference>
<evidence type="ECO:0000313" key="3">
    <source>
        <dbReference type="Proteomes" id="UP000011666"/>
    </source>
</evidence>
<dbReference type="Proteomes" id="UP000011666">
    <property type="component" value="Unassembled WGS sequence"/>
</dbReference>
<dbReference type="InterPro" id="IPR008254">
    <property type="entry name" value="Flavodoxin/NO_synth"/>
</dbReference>
<dbReference type="Pfam" id="PF12724">
    <property type="entry name" value="Flavodoxin_5"/>
    <property type="match status" value="1"/>
</dbReference>